<name>A0ABQ3W5D2_9LACO</name>
<evidence type="ECO:0000256" key="1">
    <source>
        <dbReference type="PROSITE-ProRule" id="PRU00182"/>
    </source>
</evidence>
<evidence type="ECO:0000313" key="2">
    <source>
        <dbReference type="EMBL" id="GHW01758.1"/>
    </source>
</evidence>
<keyword evidence="3" id="KW-1185">Reference proteome</keyword>
<organism evidence="2 3">
    <name type="scientific">Lactobacillus nasalidis</name>
    <dbReference type="NCBI Taxonomy" id="2797258"/>
    <lineage>
        <taxon>Bacteria</taxon>
        <taxon>Bacillati</taxon>
        <taxon>Bacillota</taxon>
        <taxon>Bacilli</taxon>
        <taxon>Lactobacillales</taxon>
        <taxon>Lactobacillaceae</taxon>
        <taxon>Lactobacillus</taxon>
    </lineage>
</organism>
<proteinExistence type="predicted"/>
<comment type="caution">
    <text evidence="2">The sequence shown here is derived from an EMBL/GenBank/DDBJ whole genome shotgun (WGS) entry which is preliminary data.</text>
</comment>
<evidence type="ECO:0000313" key="3">
    <source>
        <dbReference type="Proteomes" id="UP000616547"/>
    </source>
</evidence>
<dbReference type="EMBL" id="BOCI01000429">
    <property type="protein sequence ID" value="GHW01758.1"/>
    <property type="molecule type" value="Genomic_DNA"/>
</dbReference>
<reference evidence="3" key="1">
    <citation type="submission" date="2021-01" db="EMBL/GenBank/DDBJ databases">
        <title>Draft genome sequence of Nasalis larvatus strain YZ03.</title>
        <authorList>
            <person name="Suzuki-Hashido N."/>
            <person name="Tsuchida S."/>
            <person name="Hayakawa T."/>
        </authorList>
    </citation>
    <scope>NUCLEOTIDE SEQUENCE [LARGE SCALE GENOMIC DNA]</scope>
    <source>
        <strain evidence="3">YZ03</strain>
    </source>
</reference>
<sequence length="95" mass="10643">MSFPGKKTIIYKWNTSFILLKVKAIETFAINGEFITLGQFLKDECIVASGGQAKWYLKDNPVLLNGASEDRRGKKLYPGDRLEVAGTEYELVQGL</sequence>
<dbReference type="Gene3D" id="3.10.290.10">
    <property type="entry name" value="RNA-binding S4 domain"/>
    <property type="match status" value="1"/>
</dbReference>
<dbReference type="Proteomes" id="UP000616547">
    <property type="component" value="Unassembled WGS sequence"/>
</dbReference>
<accession>A0ABQ3W5D2</accession>
<dbReference type="InterPro" id="IPR014330">
    <property type="entry name" value="RNA-bd_S4-rel_YaaA"/>
</dbReference>
<dbReference type="PROSITE" id="PS50889">
    <property type="entry name" value="S4"/>
    <property type="match status" value="1"/>
</dbReference>
<keyword evidence="1" id="KW-0694">RNA-binding</keyword>
<dbReference type="InterPro" id="IPR036986">
    <property type="entry name" value="S4_RNA-bd_sf"/>
</dbReference>
<protein>
    <submittedName>
        <fullName evidence="2">RNA-binding protein</fullName>
    </submittedName>
</protein>
<gene>
    <name evidence="2" type="ORF">lacNasYZ03_14450</name>
</gene>
<dbReference type="SUPFAM" id="SSF55174">
    <property type="entry name" value="Alpha-L RNA-binding motif"/>
    <property type="match status" value="1"/>
</dbReference>
<dbReference type="NCBIfam" id="TIGR02988">
    <property type="entry name" value="YaaA_near_RecF"/>
    <property type="match status" value="1"/>
</dbReference>
<dbReference type="Pfam" id="PF13275">
    <property type="entry name" value="S4_2"/>
    <property type="match status" value="1"/>
</dbReference>